<dbReference type="InterPro" id="IPR003688">
    <property type="entry name" value="TraG/VirD4"/>
</dbReference>
<dbReference type="Gene3D" id="3.40.50.300">
    <property type="entry name" value="P-loop containing nucleotide triphosphate hydrolases"/>
    <property type="match status" value="2"/>
</dbReference>
<dbReference type="PANTHER" id="PTHR30121:SF11">
    <property type="entry name" value="AAA+ ATPASE DOMAIN-CONTAINING PROTEIN"/>
    <property type="match status" value="1"/>
</dbReference>
<dbReference type="RefSeq" id="WP_073391850.1">
    <property type="nucleotide sequence ID" value="NZ_FQVU01000005.1"/>
</dbReference>
<name>A0A1M5RYD7_9ACTN</name>
<dbReference type="SUPFAM" id="SSF52540">
    <property type="entry name" value="P-loop containing nucleoside triphosphate hydrolases"/>
    <property type="match status" value="1"/>
</dbReference>
<evidence type="ECO:0000256" key="1">
    <source>
        <dbReference type="SAM" id="MobiDB-lite"/>
    </source>
</evidence>
<protein>
    <submittedName>
        <fullName evidence="2">Type IV secretory system Conjugative DNA transfer</fullName>
    </submittedName>
</protein>
<feature type="compositionally biased region" description="Pro residues" evidence="1">
    <location>
        <begin position="261"/>
        <end position="271"/>
    </location>
</feature>
<dbReference type="AlphaFoldDB" id="A0A1M5RYD7"/>
<dbReference type="Proteomes" id="UP000186132">
    <property type="component" value="Unassembled WGS sequence"/>
</dbReference>
<dbReference type="InterPro" id="IPR051162">
    <property type="entry name" value="T4SS_component"/>
</dbReference>
<feature type="region of interest" description="Disordered" evidence="1">
    <location>
        <begin position="689"/>
        <end position="712"/>
    </location>
</feature>
<dbReference type="CDD" id="cd01127">
    <property type="entry name" value="TrwB_TraG_TraD_VirD4"/>
    <property type="match status" value="1"/>
</dbReference>
<reference evidence="2 3" key="1">
    <citation type="submission" date="2016-11" db="EMBL/GenBank/DDBJ databases">
        <authorList>
            <person name="Jaros S."/>
            <person name="Januszkiewicz K."/>
            <person name="Wedrychowicz H."/>
        </authorList>
    </citation>
    <scope>NUCLEOTIDE SEQUENCE [LARGE SCALE GENOMIC DNA]</scope>
    <source>
        <strain evidence="2 3">DSM 45627</strain>
    </source>
</reference>
<dbReference type="OrthoDB" id="3258326at2"/>
<dbReference type="EMBL" id="FQVU01000005">
    <property type="protein sequence ID" value="SHH31256.1"/>
    <property type="molecule type" value="Genomic_DNA"/>
</dbReference>
<keyword evidence="3" id="KW-1185">Reference proteome</keyword>
<dbReference type="GO" id="GO:0016020">
    <property type="term" value="C:membrane"/>
    <property type="evidence" value="ECO:0007669"/>
    <property type="project" value="InterPro"/>
</dbReference>
<gene>
    <name evidence="2" type="ORF">SAMN05443575_3687</name>
</gene>
<feature type="region of interest" description="Disordered" evidence="1">
    <location>
        <begin position="257"/>
        <end position="277"/>
    </location>
</feature>
<dbReference type="PANTHER" id="PTHR30121">
    <property type="entry name" value="UNCHARACTERIZED PROTEIN YJGR-RELATED"/>
    <property type="match status" value="1"/>
</dbReference>
<accession>A0A1M5RYD7</accession>
<dbReference type="InterPro" id="IPR027417">
    <property type="entry name" value="P-loop_NTPase"/>
</dbReference>
<dbReference type="STRING" id="1206085.SAMN05443575_3687"/>
<evidence type="ECO:0000313" key="2">
    <source>
        <dbReference type="EMBL" id="SHH31256.1"/>
    </source>
</evidence>
<organism evidence="2 3">
    <name type="scientific">Jatrophihabitans endophyticus</name>
    <dbReference type="NCBI Taxonomy" id="1206085"/>
    <lineage>
        <taxon>Bacteria</taxon>
        <taxon>Bacillati</taxon>
        <taxon>Actinomycetota</taxon>
        <taxon>Actinomycetes</taxon>
        <taxon>Jatrophihabitantales</taxon>
        <taxon>Jatrophihabitantaceae</taxon>
        <taxon>Jatrophihabitans</taxon>
    </lineage>
</organism>
<dbReference type="Pfam" id="PF02534">
    <property type="entry name" value="T4SS-DNA_transf"/>
    <property type="match status" value="1"/>
</dbReference>
<evidence type="ECO:0000313" key="3">
    <source>
        <dbReference type="Proteomes" id="UP000186132"/>
    </source>
</evidence>
<sequence length="712" mass="76777">MPESRTTWRELRWQRPLEVDRVAGALRQWAADARSPRIVLELRLTRDGARYLIGWPSAADIRAALATIPNATLVPVPDELRTAVVTSGQLKANTRHRPLVTDHPERVVRALLATGVRLVKGEQLVVQLLLGPRRIPLAVPDQSPSSVVAPWYTVAWIGNGGRIDGDKRRALRSKVSDFGFACAVRLGVTATDAERRKSLLLGLSAAVRVAEAPGVQLRFRRMHAHDFNAAVSPLRWPLRLGVPELVGLTGWPLGDEELPGLPSPHPKPLSPAPGTTGTELVIADATATDKPTGLVLPMSSAVRHVHVIAPTGAGKSTLLANWTAQVVNAGHGAVVIEPKGDLVDDVLARIKPEHQERVVVLDPNDPAPVGLNPLATQGGRSPELVADAMVSVFKQLYGKAVGARTQDILYAGLLTLARRGDASLVMLPLLFTNPGFRRSVTAGLRDPLVLEPFWATFEHWSDAERMAAVAPAMNKLRPLLRPGLRGVLGQRAPRFTTSQIFTERKVLLVPLKRGVIGPDAAQLLGSLVVADLWQSIQARANVPAADRHPVAIVIDEVQDYLHLPTDLADGLAQARGYGAGFVLSHQFLSQLPRELKSAVLANALSRIVFRLPHEDAVQLAKGHPELAAADLEALGPYEVYANLFARGTTTPYASGRSRPLGSATADVAAVRSRSRAAYGRPLDEVEAGFSELYDQTSAPDDLGPTGRRRRSP</sequence>
<proteinExistence type="predicted"/>